<evidence type="ECO:0000256" key="10">
    <source>
        <dbReference type="ARBA" id="ARBA00022833"/>
    </source>
</evidence>
<evidence type="ECO:0000256" key="13">
    <source>
        <dbReference type="SAM" id="MobiDB-lite"/>
    </source>
</evidence>
<feature type="transmembrane region" description="Helical" evidence="14">
    <location>
        <begin position="704"/>
        <end position="727"/>
    </location>
</feature>
<reference evidence="16 17" key="1">
    <citation type="journal article" date="2011" name="Proc. Natl. Acad. Sci. U.S.A.">
        <title>Evolutionary erosion of yeast sex chromosomes by mating-type switching accidents.</title>
        <authorList>
            <person name="Gordon J.L."/>
            <person name="Armisen D."/>
            <person name="Proux-Wera E."/>
            <person name="Oheigeartaigh S.S."/>
            <person name="Byrne K.P."/>
            <person name="Wolfe K.H."/>
        </authorList>
    </citation>
    <scope>NUCLEOTIDE SEQUENCE [LARGE SCALE GENOMIC DNA]</scope>
    <source>
        <strain evidence="17">ATCC 76901 / BCRC 22586 / CBS 4309 / NBRC 1992 / NRRL Y-12630</strain>
    </source>
</reference>
<organism evidence="16 17">
    <name type="scientific">Naumovozyma castellii</name>
    <name type="common">Yeast</name>
    <name type="synonym">Saccharomyces castellii</name>
    <dbReference type="NCBI Taxonomy" id="27288"/>
    <lineage>
        <taxon>Eukaryota</taxon>
        <taxon>Fungi</taxon>
        <taxon>Dikarya</taxon>
        <taxon>Ascomycota</taxon>
        <taxon>Saccharomycotina</taxon>
        <taxon>Saccharomycetes</taxon>
        <taxon>Saccharomycetales</taxon>
        <taxon>Saccharomycetaceae</taxon>
        <taxon>Naumovozyma</taxon>
    </lineage>
</organism>
<dbReference type="EC" id="2.3.2.27" evidence="4"/>
<sequence length="1299" mass="150374">MSFHPDSINFITGSDRIPSDATCRVCRGESTEENPLYHPCKCKGSIKYVHESCQIEWIASKNIDISKPGAVVKCDICHYPIKFKTIYMDNMPSKIPISMLVKRSFVSMLGHFRVVFTLLLTVLLLGICIPLSWNFGAKLLTFMLDRNGLPYEGQLWKSLLFGFTDREVPEKISWTTALIQILIDLKFTILQIALIVILHIALYFQYDMIVREDVFNKMVYHKIGPKFSADDIKAKLQARFPMMDDEMLDHLARAMRAHEVDGNNNNNNNHNHHNNMEAEVNDHQNENEVVAPHINDDSDANELEDPDFNPNDVQSSSDSDAPHINDEFDNRDPDEHEDPDFIPNDIQSSSDSEIEELNDEVQELVEPENNWDQLLNPVNRQDQLEFDAVIQQNLERRGNENNNNEPIAIQLPNDVPFEEARQAQGQPAPLMLNIRLRLFDVLFYSMIGILFSFSYLIISYIIPTIVGFLLLKCYFGILKAVGRGLAYLFHFSNLEKVYYLLLQRISFTASVSQWIQENVITGLFYYYNAYINNSMKSSMYMRGLPALTTYLTAVTLICCSPEWLGRNYSRQHSMPGKVKRLAFQLLFAFKCTFKVFTLFFIELAGFPILAGLMLDFSLIAPCLKSHQAWLWVPSVCTSWKPAMFLGYWTIGTLYMYWFAKYIGMVRQDVIRPGVLFFIRSPDDPNIRILHDSLIHPMNIQLSRLCLSMFIYAVFIIVGFGFHTRFFFPVVLKSKFLETTTIMNEESLLSRLLLINLFYVTKRTLESNETLKLIVKQYWQYIFTVCARRLRLSSFILGKDIATERGHIIYRNMFYEFFAPSRAKWSNPELFSTPKTLGQAKQLFNEDPSVHAYFIPDGVLLRVPSSDIVSRNYVQTMFVPVTKDDQLLKPLDLERIKERNLRNAGEFGYLDQQNTEFDEYFICYVPPHFRARYLFLISLMWLFASILIIGSAFISNLTMHLVGGILMSFFYLIWGKMFGKDVSYPNLNNFFYPTQLSFVPVFTGSMVLAYLFDQYRKLQAIRDAHTVHDRGQEPIQAGEHERANQHEEQAGPVGNANINEVNIGGGDNNVHGIFHGIMNTLFNNTYFKFTIMLLFLAVENFMGIVRYFSIFAFSILITWNYLACLIPSDFLRPVHPFKMSSLQVALVQAPLLISVIRRSMEIFSIYVNNRQDSPLLLTKRFIRNININYKEKDISMAKELTIFFFICSAGEYMQHPDKYVDFTRAVVFMMYGTDFHKSHTAELSWSILQHLYYVIVAAATLFALTMRLKRFLRSWSKVLTQSVKDEVYAKGRSLENLQEN</sequence>
<dbReference type="SMART" id="SM00744">
    <property type="entry name" value="RINGv"/>
    <property type="match status" value="1"/>
</dbReference>
<dbReference type="Proteomes" id="UP000001640">
    <property type="component" value="Chromosome 1"/>
</dbReference>
<feature type="compositionally biased region" description="Basic and acidic residues" evidence="13">
    <location>
        <begin position="320"/>
        <end position="334"/>
    </location>
</feature>
<keyword evidence="12 14" id="KW-0472">Membrane</keyword>
<feature type="domain" description="RING-CH-type" evidence="15">
    <location>
        <begin position="15"/>
        <end position="84"/>
    </location>
</feature>
<dbReference type="InterPro" id="IPR011016">
    <property type="entry name" value="Znf_RING-CH"/>
</dbReference>
<dbReference type="PANTHER" id="PTHR13145">
    <property type="entry name" value="SSM4 PROTEIN"/>
    <property type="match status" value="1"/>
</dbReference>
<keyword evidence="6 14" id="KW-0812">Transmembrane</keyword>
<dbReference type="RefSeq" id="XP_003674263.1">
    <property type="nucleotide sequence ID" value="XM_003674215.1"/>
</dbReference>
<keyword evidence="17" id="KW-1185">Reference proteome</keyword>
<dbReference type="Gene3D" id="3.30.40.10">
    <property type="entry name" value="Zinc/RING finger domain, C3HC4 (zinc finger)"/>
    <property type="match status" value="1"/>
</dbReference>
<dbReference type="GO" id="GO:0061630">
    <property type="term" value="F:ubiquitin protein ligase activity"/>
    <property type="evidence" value="ECO:0007669"/>
    <property type="project" value="UniProtKB-EC"/>
</dbReference>
<feature type="region of interest" description="Disordered" evidence="13">
    <location>
        <begin position="296"/>
        <end position="356"/>
    </location>
</feature>
<feature type="transmembrane region" description="Helical" evidence="14">
    <location>
        <begin position="547"/>
        <end position="564"/>
    </location>
</feature>
<evidence type="ECO:0000256" key="2">
    <source>
        <dbReference type="ARBA" id="ARBA00004141"/>
    </source>
</evidence>
<feature type="region of interest" description="Disordered" evidence="13">
    <location>
        <begin position="1031"/>
        <end position="1052"/>
    </location>
</feature>
<evidence type="ECO:0000256" key="14">
    <source>
        <dbReference type="SAM" id="Phobius"/>
    </source>
</evidence>
<gene>
    <name evidence="16" type="primary">NCAS0A13250</name>
    <name evidence="16" type="ordered locus">NCAS_0A13250</name>
</gene>
<dbReference type="OMA" id="ALYFQYD"/>
<name>G0V8T4_NAUCA</name>
<keyword evidence="11 14" id="KW-1133">Transmembrane helix</keyword>
<evidence type="ECO:0000313" key="17">
    <source>
        <dbReference type="Proteomes" id="UP000001640"/>
    </source>
</evidence>
<evidence type="ECO:0000256" key="1">
    <source>
        <dbReference type="ARBA" id="ARBA00000900"/>
    </source>
</evidence>
<dbReference type="FunCoup" id="G0V8T4">
    <property type="interactions" value="593"/>
</dbReference>
<dbReference type="OrthoDB" id="1108038at2759"/>
<feature type="transmembrane region" description="Helical" evidence="14">
    <location>
        <begin position="441"/>
        <end position="462"/>
    </location>
</feature>
<dbReference type="InParanoid" id="G0V8T4"/>
<dbReference type="PROSITE" id="PS51292">
    <property type="entry name" value="ZF_RING_CH"/>
    <property type="match status" value="1"/>
</dbReference>
<evidence type="ECO:0000256" key="11">
    <source>
        <dbReference type="ARBA" id="ARBA00022989"/>
    </source>
</evidence>
<evidence type="ECO:0000256" key="9">
    <source>
        <dbReference type="ARBA" id="ARBA00022786"/>
    </source>
</evidence>
<dbReference type="GO" id="GO:0030970">
    <property type="term" value="P:retrograde protein transport, ER to cytosol"/>
    <property type="evidence" value="ECO:0007669"/>
    <property type="project" value="EnsemblFungi"/>
</dbReference>
<feature type="transmembrane region" description="Helical" evidence="14">
    <location>
        <begin position="1103"/>
        <end position="1122"/>
    </location>
</feature>
<keyword evidence="10" id="KW-0862">Zinc</keyword>
<evidence type="ECO:0000313" key="16">
    <source>
        <dbReference type="EMBL" id="CCC67883.1"/>
    </source>
</evidence>
<comment type="catalytic activity">
    <reaction evidence="1">
        <text>S-ubiquitinyl-[E2 ubiquitin-conjugating enzyme]-L-cysteine + [acceptor protein]-L-lysine = [E2 ubiquitin-conjugating enzyme]-L-cysteine + N(6)-ubiquitinyl-[acceptor protein]-L-lysine.</text>
        <dbReference type="EC" id="2.3.2.27"/>
    </reaction>
</comment>
<dbReference type="GeneID" id="96901361"/>
<evidence type="ECO:0000256" key="8">
    <source>
        <dbReference type="ARBA" id="ARBA00022771"/>
    </source>
</evidence>
<dbReference type="STRING" id="1064592.G0V8T4"/>
<feature type="compositionally biased region" description="Acidic residues" evidence="13">
    <location>
        <begin position="297"/>
        <end position="307"/>
    </location>
</feature>
<feature type="transmembrane region" description="Helical" evidence="14">
    <location>
        <begin position="585"/>
        <end position="609"/>
    </location>
</feature>
<keyword evidence="7" id="KW-0479">Metal-binding</keyword>
<dbReference type="eggNOG" id="KOG1609">
    <property type="taxonomic scope" value="Eukaryota"/>
</dbReference>
<feature type="transmembrane region" description="Helical" evidence="14">
    <location>
        <begin position="989"/>
        <end position="1011"/>
    </location>
</feature>
<dbReference type="Pfam" id="PF12906">
    <property type="entry name" value="RINGv"/>
    <property type="match status" value="1"/>
</dbReference>
<dbReference type="HOGENOM" id="CLU_006729_0_0_1"/>
<feature type="transmembrane region" description="Helical" evidence="14">
    <location>
        <begin position="177"/>
        <end position="204"/>
    </location>
</feature>
<feature type="transmembrane region" description="Helical" evidence="14">
    <location>
        <begin position="112"/>
        <end position="133"/>
    </location>
</feature>
<feature type="transmembrane region" description="Helical" evidence="14">
    <location>
        <begin position="1249"/>
        <end position="1267"/>
    </location>
</feature>
<protein>
    <recommendedName>
        <fullName evidence="4">RING-type E3 ubiquitin transferase</fullName>
        <ecNumber evidence="4">2.3.2.27</ecNumber>
    </recommendedName>
</protein>
<comment type="pathway">
    <text evidence="3">Protein modification; protein ubiquitination.</text>
</comment>
<dbReference type="GO" id="GO:0008270">
    <property type="term" value="F:zinc ion binding"/>
    <property type="evidence" value="ECO:0007669"/>
    <property type="project" value="UniProtKB-KW"/>
</dbReference>
<evidence type="ECO:0000256" key="4">
    <source>
        <dbReference type="ARBA" id="ARBA00012483"/>
    </source>
</evidence>
<dbReference type="PANTHER" id="PTHR13145:SF0">
    <property type="entry name" value="E3 UBIQUITIN-PROTEIN LIGASE MARCHF6"/>
    <property type="match status" value="1"/>
</dbReference>
<keyword evidence="9" id="KW-0833">Ubl conjugation pathway</keyword>
<dbReference type="GO" id="GO:0000837">
    <property type="term" value="C:Doa10p ubiquitin ligase complex"/>
    <property type="evidence" value="ECO:0007669"/>
    <property type="project" value="EnsemblFungi"/>
</dbReference>
<evidence type="ECO:0000256" key="7">
    <source>
        <dbReference type="ARBA" id="ARBA00022723"/>
    </source>
</evidence>
<dbReference type="InterPro" id="IPR013083">
    <property type="entry name" value="Znf_RING/FYVE/PHD"/>
</dbReference>
<evidence type="ECO:0000256" key="6">
    <source>
        <dbReference type="ARBA" id="ARBA00022692"/>
    </source>
</evidence>
<dbReference type="GO" id="GO:0005637">
    <property type="term" value="C:nuclear inner membrane"/>
    <property type="evidence" value="ECO:0007669"/>
    <property type="project" value="EnsemblFungi"/>
</dbReference>
<comment type="subcellular location">
    <subcellularLocation>
        <location evidence="2">Membrane</location>
        <topology evidence="2">Multi-pass membrane protein</topology>
    </subcellularLocation>
</comment>
<dbReference type="EMBL" id="HE576752">
    <property type="protein sequence ID" value="CCC67883.1"/>
    <property type="molecule type" value="Genomic_DNA"/>
</dbReference>
<reference key="2">
    <citation type="submission" date="2011-08" db="EMBL/GenBank/DDBJ databases">
        <title>Genome sequence of Naumovozyma castellii.</title>
        <authorList>
            <person name="Gordon J.L."/>
            <person name="Armisen D."/>
            <person name="Proux-Wera E."/>
            <person name="OhEigeartaigh S.S."/>
            <person name="Byrne K.P."/>
            <person name="Wolfe K.H."/>
        </authorList>
    </citation>
    <scope>NUCLEOTIDE SEQUENCE</scope>
    <source>
        <strain>Type strain:CBS 4309</strain>
    </source>
</reference>
<keyword evidence="8" id="KW-0863">Zinc-finger</keyword>
<feature type="transmembrane region" description="Helical" evidence="14">
    <location>
        <begin position="468"/>
        <end position="489"/>
    </location>
</feature>
<dbReference type="SUPFAM" id="SSF57850">
    <property type="entry name" value="RING/U-box"/>
    <property type="match status" value="1"/>
</dbReference>
<evidence type="ECO:0000256" key="5">
    <source>
        <dbReference type="ARBA" id="ARBA00022679"/>
    </source>
</evidence>
<dbReference type="CDD" id="cd16702">
    <property type="entry name" value="RING_CH-C4HC3_MARCH6"/>
    <property type="match status" value="1"/>
</dbReference>
<accession>G0V8T4</accession>
<evidence type="ECO:0000256" key="3">
    <source>
        <dbReference type="ARBA" id="ARBA00004906"/>
    </source>
</evidence>
<feature type="transmembrane region" description="Helical" evidence="14">
    <location>
        <begin position="932"/>
        <end position="953"/>
    </location>
</feature>
<feature type="transmembrane region" description="Helical" evidence="14">
    <location>
        <begin position="960"/>
        <end position="977"/>
    </location>
</feature>
<dbReference type="KEGG" id="ncs:NCAS_0A13250"/>
<evidence type="ECO:0000256" key="12">
    <source>
        <dbReference type="ARBA" id="ARBA00023136"/>
    </source>
</evidence>
<keyword evidence="5" id="KW-0808">Transferase</keyword>
<feature type="transmembrane region" description="Helical" evidence="14">
    <location>
        <begin position="639"/>
        <end position="659"/>
    </location>
</feature>
<proteinExistence type="predicted"/>
<evidence type="ECO:0000259" key="15">
    <source>
        <dbReference type="PROSITE" id="PS51292"/>
    </source>
</evidence>
<feature type="compositionally biased region" description="Basic and acidic residues" evidence="13">
    <location>
        <begin position="1031"/>
        <end position="1048"/>
    </location>
</feature>